<feature type="region of interest" description="Disordered" evidence="1">
    <location>
        <begin position="1"/>
        <end position="31"/>
    </location>
</feature>
<evidence type="ECO:0000256" key="1">
    <source>
        <dbReference type="SAM" id="MobiDB-lite"/>
    </source>
</evidence>
<proteinExistence type="predicted"/>
<dbReference type="Proteomes" id="UP000030106">
    <property type="component" value="Unassembled WGS sequence"/>
</dbReference>
<dbReference type="OrthoDB" id="3938544at2759"/>
<name>A0A0A2VTH9_BEABA</name>
<dbReference type="STRING" id="1245745.A0A0A2VTH9"/>
<organism evidence="2 3">
    <name type="scientific">Beauveria bassiana D1-5</name>
    <dbReference type="NCBI Taxonomy" id="1245745"/>
    <lineage>
        <taxon>Eukaryota</taxon>
        <taxon>Fungi</taxon>
        <taxon>Dikarya</taxon>
        <taxon>Ascomycota</taxon>
        <taxon>Pezizomycotina</taxon>
        <taxon>Sordariomycetes</taxon>
        <taxon>Hypocreomycetidae</taxon>
        <taxon>Hypocreales</taxon>
        <taxon>Cordycipitaceae</taxon>
        <taxon>Beauveria</taxon>
    </lineage>
</organism>
<evidence type="ECO:0000313" key="3">
    <source>
        <dbReference type="Proteomes" id="UP000030106"/>
    </source>
</evidence>
<dbReference type="AlphaFoldDB" id="A0A0A2VTH9"/>
<gene>
    <name evidence="2" type="ORF">BBAD15_g5026</name>
</gene>
<dbReference type="HOGENOM" id="CLU_1547260_0_0_1"/>
<protein>
    <submittedName>
        <fullName evidence="2">Uncharacterized protein</fullName>
    </submittedName>
</protein>
<evidence type="ECO:0000313" key="2">
    <source>
        <dbReference type="EMBL" id="KGQ09642.1"/>
    </source>
</evidence>
<comment type="caution">
    <text evidence="2">The sequence shown here is derived from an EMBL/GenBank/DDBJ whole genome shotgun (WGS) entry which is preliminary data.</text>
</comment>
<reference evidence="2 3" key="1">
    <citation type="submission" date="2012-10" db="EMBL/GenBank/DDBJ databases">
        <title>Genome sequencing and analysis of entomopathogenic fungi Beauveria bassiana D1-5.</title>
        <authorList>
            <person name="Li Q."/>
            <person name="Wang L."/>
            <person name="Zhang Z."/>
            <person name="Wang Q."/>
            <person name="Ren J."/>
            <person name="Wang M."/>
            <person name="Xu W."/>
            <person name="Wang J."/>
            <person name="Lu Y."/>
            <person name="Du Q."/>
            <person name="Sun Z."/>
        </authorList>
    </citation>
    <scope>NUCLEOTIDE SEQUENCE [LARGE SCALE GENOMIC DNA]</scope>
    <source>
        <strain evidence="2 3">D1-5</strain>
    </source>
</reference>
<dbReference type="EMBL" id="ANFO01000418">
    <property type="protein sequence ID" value="KGQ09642.1"/>
    <property type="molecule type" value="Genomic_DNA"/>
</dbReference>
<accession>A0A0A2VTH9</accession>
<sequence length="173" mass="19358">MSDSEYDGLLNIEVSDAEDTPAEKKAKRTGQSEEAFQAVRKTYVTKVQNGDIYKHIKLPLQSGASNLDIQEVLHAVEELYFFRRYNEAIDFAAQVLQGESRAALDSDSLQVLENDTPTCFVHKYPYLGNKDEMVEVQVKAGGWPQSHHEIDADSKDAKVANAKHAQTRIAVCK</sequence>